<accession>A0A842I6K6</accession>
<feature type="transmembrane region" description="Helical" evidence="1">
    <location>
        <begin position="12"/>
        <end position="33"/>
    </location>
</feature>
<keyword evidence="1" id="KW-0472">Membrane</keyword>
<name>A0A842I6K6_9RHOB</name>
<feature type="transmembrane region" description="Helical" evidence="1">
    <location>
        <begin position="100"/>
        <end position="121"/>
    </location>
</feature>
<comment type="caution">
    <text evidence="2">The sequence shown here is derived from an EMBL/GenBank/DDBJ whole genome shotgun (WGS) entry which is preliminary data.</text>
</comment>
<keyword evidence="1" id="KW-0812">Transmembrane</keyword>
<keyword evidence="3" id="KW-1185">Reference proteome</keyword>
<evidence type="ECO:0000313" key="2">
    <source>
        <dbReference type="EMBL" id="MBC2835256.1"/>
    </source>
</evidence>
<dbReference type="AlphaFoldDB" id="A0A842I6K6"/>
<evidence type="ECO:0000313" key="3">
    <source>
        <dbReference type="Proteomes" id="UP000555411"/>
    </source>
</evidence>
<protein>
    <submittedName>
        <fullName evidence="2">Uncharacterized protein</fullName>
    </submittedName>
</protein>
<dbReference type="RefSeq" id="WP_185796876.1">
    <property type="nucleotide sequence ID" value="NZ_JACLQD010000002.1"/>
</dbReference>
<dbReference type="EMBL" id="JACLQD010000002">
    <property type="protein sequence ID" value="MBC2835256.1"/>
    <property type="molecule type" value="Genomic_DNA"/>
</dbReference>
<evidence type="ECO:0000256" key="1">
    <source>
        <dbReference type="SAM" id="Phobius"/>
    </source>
</evidence>
<reference evidence="2 3" key="1">
    <citation type="journal article" date="2017" name="Int. J. Syst. Evol. Microbiol.">
        <title>Gemmobacter straminiformis sp. nov., isolated from an artificial fountain.</title>
        <authorList>
            <person name="Kang J.Y."/>
            <person name="Kim M.J."/>
            <person name="Chun J."/>
            <person name="Son K.P."/>
            <person name="Jahng K.Y."/>
        </authorList>
    </citation>
    <scope>NUCLEOTIDE SEQUENCE [LARGE SCALE GENOMIC DNA]</scope>
    <source>
        <strain evidence="2 3">CAM-8</strain>
    </source>
</reference>
<organism evidence="2 3">
    <name type="scientific">Paragemmobacter straminiformis</name>
    <dbReference type="NCBI Taxonomy" id="2045119"/>
    <lineage>
        <taxon>Bacteria</taxon>
        <taxon>Pseudomonadati</taxon>
        <taxon>Pseudomonadota</taxon>
        <taxon>Alphaproteobacteria</taxon>
        <taxon>Rhodobacterales</taxon>
        <taxon>Paracoccaceae</taxon>
        <taxon>Paragemmobacter</taxon>
    </lineage>
</organism>
<keyword evidence="1" id="KW-1133">Transmembrane helix</keyword>
<gene>
    <name evidence="2" type="ORF">H7F16_07035</name>
</gene>
<dbReference type="Proteomes" id="UP000555411">
    <property type="component" value="Unassembled WGS sequence"/>
</dbReference>
<feature type="transmembrane region" description="Helical" evidence="1">
    <location>
        <begin position="71"/>
        <end position="88"/>
    </location>
</feature>
<sequence length="123" mass="13661">MEPLVDRALIAAQSLTVIFLLYLTPVAITVATIASWRKSVRGAPLIAVSGLLYCLWLLAPVPFSLPEARQISQYVSILGWIWLVLAWGRHVLTEWPVPMWGHWLAGTVLFALPFAILIAMLTP</sequence>
<proteinExistence type="predicted"/>
<feature type="transmembrane region" description="Helical" evidence="1">
    <location>
        <begin position="45"/>
        <end position="65"/>
    </location>
</feature>